<sequence length="158" mass="16633">MKKTLLALALIGASTSAFADSWVYGGASVGTADLNGESGTAYNVHVGTGLLPLIGVEAGYNKFEDFSNSGGLTIDDTYVAVKPSINFGPLQVYGKAGLHKWDSSYSHDNGDDGYDTMYGVGADYEVFGPISVGANFMNYMVDGDNVETYSLTVSINLL</sequence>
<feature type="signal peptide" evidence="2">
    <location>
        <begin position="1"/>
        <end position="19"/>
    </location>
</feature>
<accession>A0ABS0GDD9</accession>
<name>A0ABS0GDD9_9VIBR</name>
<proteinExistence type="predicted"/>
<feature type="domain" description="Outer membrane protein beta-barrel" evidence="3">
    <location>
        <begin position="6"/>
        <end position="155"/>
    </location>
</feature>
<dbReference type="RefSeq" id="WP_196123112.1">
    <property type="nucleotide sequence ID" value="NZ_JADPMR010000001.1"/>
</dbReference>
<gene>
    <name evidence="4" type="ORF">I1A42_07660</name>
</gene>
<evidence type="ECO:0000313" key="5">
    <source>
        <dbReference type="Proteomes" id="UP000597206"/>
    </source>
</evidence>
<evidence type="ECO:0000256" key="1">
    <source>
        <dbReference type="ARBA" id="ARBA00022729"/>
    </source>
</evidence>
<protein>
    <submittedName>
        <fullName evidence="4">Porin family protein</fullName>
    </submittedName>
</protein>
<dbReference type="Pfam" id="PF13505">
    <property type="entry name" value="OMP_b-brl"/>
    <property type="match status" value="1"/>
</dbReference>
<reference evidence="4 5" key="1">
    <citation type="submission" date="2020-11" db="EMBL/GenBank/DDBJ databases">
        <title>Vibrio nitrifigilis sp. nov., a marine nitrogen-fixing bacterium isolated from the lagoon sediment of an islet inside an atoll.</title>
        <authorList>
            <person name="Wang L.-T."/>
            <person name="Shieh W.Y."/>
        </authorList>
    </citation>
    <scope>NUCLEOTIDE SEQUENCE [LARGE SCALE GENOMIC DNA]</scope>
    <source>
        <strain evidence="4 5">NFV-1</strain>
    </source>
</reference>
<organism evidence="4 5">
    <name type="scientific">Vibrio nitrifigilis</name>
    <dbReference type="NCBI Taxonomy" id="2789781"/>
    <lineage>
        <taxon>Bacteria</taxon>
        <taxon>Pseudomonadati</taxon>
        <taxon>Pseudomonadota</taxon>
        <taxon>Gammaproteobacteria</taxon>
        <taxon>Vibrionales</taxon>
        <taxon>Vibrionaceae</taxon>
        <taxon>Vibrio</taxon>
    </lineage>
</organism>
<keyword evidence="5" id="KW-1185">Reference proteome</keyword>
<evidence type="ECO:0000259" key="3">
    <source>
        <dbReference type="Pfam" id="PF13505"/>
    </source>
</evidence>
<evidence type="ECO:0000313" key="4">
    <source>
        <dbReference type="EMBL" id="MBF9000434.1"/>
    </source>
</evidence>
<dbReference type="Proteomes" id="UP000597206">
    <property type="component" value="Unassembled WGS sequence"/>
</dbReference>
<dbReference type="SUPFAM" id="SSF56925">
    <property type="entry name" value="OMPA-like"/>
    <property type="match status" value="1"/>
</dbReference>
<feature type="chain" id="PRO_5045087355" evidence="2">
    <location>
        <begin position="20"/>
        <end position="158"/>
    </location>
</feature>
<dbReference type="Gene3D" id="2.40.160.20">
    <property type="match status" value="1"/>
</dbReference>
<dbReference type="InterPro" id="IPR027385">
    <property type="entry name" value="Beta-barrel_OMP"/>
</dbReference>
<keyword evidence="1 2" id="KW-0732">Signal</keyword>
<dbReference type="EMBL" id="JADPMR010000001">
    <property type="protein sequence ID" value="MBF9000434.1"/>
    <property type="molecule type" value="Genomic_DNA"/>
</dbReference>
<comment type="caution">
    <text evidence="4">The sequence shown here is derived from an EMBL/GenBank/DDBJ whole genome shotgun (WGS) entry which is preliminary data.</text>
</comment>
<dbReference type="InterPro" id="IPR011250">
    <property type="entry name" value="OMP/PagP_B-barrel"/>
</dbReference>
<evidence type="ECO:0000256" key="2">
    <source>
        <dbReference type="SAM" id="SignalP"/>
    </source>
</evidence>